<dbReference type="InterPro" id="IPR000618">
    <property type="entry name" value="Insect_cuticle"/>
</dbReference>
<feature type="compositionally biased region" description="Pro residues" evidence="3">
    <location>
        <begin position="166"/>
        <end position="184"/>
    </location>
</feature>
<evidence type="ECO:0000256" key="1">
    <source>
        <dbReference type="ARBA" id="ARBA00022460"/>
    </source>
</evidence>
<dbReference type="GO" id="GO:0031012">
    <property type="term" value="C:extracellular matrix"/>
    <property type="evidence" value="ECO:0007669"/>
    <property type="project" value="TreeGrafter"/>
</dbReference>
<keyword evidence="6" id="KW-1185">Reference proteome</keyword>
<dbReference type="GO" id="GO:0042302">
    <property type="term" value="F:structural constituent of cuticle"/>
    <property type="evidence" value="ECO:0007669"/>
    <property type="project" value="UniProtKB-UniRule"/>
</dbReference>
<sequence length="261" mass="29547">MRFLQICSVLLLAASAYGQYNYNKPAPPPTTPRGTYLPPKNEQQEQIAGEGLSPEGEHEPGMPFDFTYAVKDDVGNDFSHNAESDGDVVKGEYRTLLPDGRLQIVKYTADWKNGYNAEITYEGEAVYPDPPKTSARPPAPPPPPRTTKNPYLSDTDIDSQGLTPSRPRPQTQPPRPQTQPPRPATRPHHHHHVHKLNHLAHKPVHHHHHLVHKLLQLHHQAFTELPLFHSVLGTTPSSATTAESRRDNRLHYRLFFKERNM</sequence>
<dbReference type="PANTHER" id="PTHR12236">
    <property type="entry name" value="STRUCTURAL CONTITUENT OF CUTICLE"/>
    <property type="match status" value="1"/>
</dbReference>
<accession>A0A1D2MZ24</accession>
<evidence type="ECO:0000313" key="6">
    <source>
        <dbReference type="Proteomes" id="UP000094527"/>
    </source>
</evidence>
<protein>
    <submittedName>
        <fullName evidence="5">Adult-specific cuticular protein ACP-20</fullName>
    </submittedName>
</protein>
<comment type="caution">
    <text evidence="5">The sequence shown here is derived from an EMBL/GenBank/DDBJ whole genome shotgun (WGS) entry which is preliminary data.</text>
</comment>
<dbReference type="EMBL" id="LJIJ01000369">
    <property type="protein sequence ID" value="ODM98250.1"/>
    <property type="molecule type" value="Genomic_DNA"/>
</dbReference>
<feature type="compositionally biased region" description="Basic residues" evidence="3">
    <location>
        <begin position="185"/>
        <end position="194"/>
    </location>
</feature>
<keyword evidence="1 2" id="KW-0193">Cuticle</keyword>
<feature type="chain" id="PRO_5008904766" evidence="4">
    <location>
        <begin position="19"/>
        <end position="261"/>
    </location>
</feature>
<gene>
    <name evidence="5" type="ORF">Ocin01_08425</name>
</gene>
<dbReference type="Pfam" id="PF00379">
    <property type="entry name" value="Chitin_bind_4"/>
    <property type="match status" value="1"/>
</dbReference>
<feature type="signal peptide" evidence="4">
    <location>
        <begin position="1"/>
        <end position="18"/>
    </location>
</feature>
<dbReference type="AlphaFoldDB" id="A0A1D2MZ24"/>
<evidence type="ECO:0000256" key="4">
    <source>
        <dbReference type="SAM" id="SignalP"/>
    </source>
</evidence>
<evidence type="ECO:0000256" key="3">
    <source>
        <dbReference type="SAM" id="MobiDB-lite"/>
    </source>
</evidence>
<dbReference type="OMA" id="GEHEPGM"/>
<dbReference type="Proteomes" id="UP000094527">
    <property type="component" value="Unassembled WGS sequence"/>
</dbReference>
<evidence type="ECO:0000313" key="5">
    <source>
        <dbReference type="EMBL" id="ODM98250.1"/>
    </source>
</evidence>
<keyword evidence="4" id="KW-0732">Signal</keyword>
<evidence type="ECO:0000256" key="2">
    <source>
        <dbReference type="PROSITE-ProRule" id="PRU00497"/>
    </source>
</evidence>
<dbReference type="GO" id="GO:0005615">
    <property type="term" value="C:extracellular space"/>
    <property type="evidence" value="ECO:0007669"/>
    <property type="project" value="TreeGrafter"/>
</dbReference>
<dbReference type="PROSITE" id="PS00233">
    <property type="entry name" value="CHIT_BIND_RR_1"/>
    <property type="match status" value="1"/>
</dbReference>
<dbReference type="InterPro" id="IPR031311">
    <property type="entry name" value="CHIT_BIND_RR_consensus"/>
</dbReference>
<dbReference type="STRING" id="48709.A0A1D2MZ24"/>
<dbReference type="OrthoDB" id="6365837at2759"/>
<dbReference type="PANTHER" id="PTHR12236:SF79">
    <property type="entry name" value="CUTICULAR PROTEIN 50CB-RELATED"/>
    <property type="match status" value="1"/>
</dbReference>
<feature type="region of interest" description="Disordered" evidence="3">
    <location>
        <begin position="126"/>
        <end position="194"/>
    </location>
</feature>
<dbReference type="InterPro" id="IPR051217">
    <property type="entry name" value="Insect_Cuticle_Struc_Prot"/>
</dbReference>
<name>A0A1D2MZ24_ORCCI</name>
<reference evidence="5 6" key="1">
    <citation type="journal article" date="2016" name="Genome Biol. Evol.">
        <title>Gene Family Evolution Reflects Adaptation to Soil Environmental Stressors in the Genome of the Collembolan Orchesella cincta.</title>
        <authorList>
            <person name="Faddeeva-Vakhrusheva A."/>
            <person name="Derks M.F."/>
            <person name="Anvar S.Y."/>
            <person name="Agamennone V."/>
            <person name="Suring W."/>
            <person name="Smit S."/>
            <person name="van Straalen N.M."/>
            <person name="Roelofs D."/>
        </authorList>
    </citation>
    <scope>NUCLEOTIDE SEQUENCE [LARGE SCALE GENOMIC DNA]</scope>
    <source>
        <tissue evidence="5">Mixed pool</tissue>
    </source>
</reference>
<organism evidence="5 6">
    <name type="scientific">Orchesella cincta</name>
    <name type="common">Springtail</name>
    <name type="synonym">Podura cincta</name>
    <dbReference type="NCBI Taxonomy" id="48709"/>
    <lineage>
        <taxon>Eukaryota</taxon>
        <taxon>Metazoa</taxon>
        <taxon>Ecdysozoa</taxon>
        <taxon>Arthropoda</taxon>
        <taxon>Hexapoda</taxon>
        <taxon>Collembola</taxon>
        <taxon>Entomobryomorpha</taxon>
        <taxon>Entomobryoidea</taxon>
        <taxon>Orchesellidae</taxon>
        <taxon>Orchesellinae</taxon>
        <taxon>Orchesella</taxon>
    </lineage>
</organism>
<proteinExistence type="predicted"/>
<dbReference type="PROSITE" id="PS51155">
    <property type="entry name" value="CHIT_BIND_RR_2"/>
    <property type="match status" value="1"/>
</dbReference>
<feature type="region of interest" description="Disordered" evidence="3">
    <location>
        <begin position="24"/>
        <end position="59"/>
    </location>
</feature>